<protein>
    <submittedName>
        <fullName evidence="3">DUF1206 domain-containing protein</fullName>
    </submittedName>
</protein>
<dbReference type="RefSeq" id="WP_264320328.1">
    <property type="nucleotide sequence ID" value="NZ_JADEXN010000053.1"/>
</dbReference>
<evidence type="ECO:0000259" key="2">
    <source>
        <dbReference type="Pfam" id="PF06724"/>
    </source>
</evidence>
<evidence type="ECO:0000313" key="3">
    <source>
        <dbReference type="EMBL" id="MBE9040069.1"/>
    </source>
</evidence>
<keyword evidence="1" id="KW-1133">Transmembrane helix</keyword>
<feature type="transmembrane region" description="Helical" evidence="1">
    <location>
        <begin position="201"/>
        <end position="222"/>
    </location>
</feature>
<comment type="caution">
    <text evidence="3">The sequence shown here is derived from an EMBL/GenBank/DDBJ whole genome shotgun (WGS) entry which is preliminary data.</text>
</comment>
<feature type="transmembrane region" description="Helical" evidence="1">
    <location>
        <begin position="242"/>
        <end position="265"/>
    </location>
</feature>
<dbReference type="Pfam" id="PF06724">
    <property type="entry name" value="DUF1206"/>
    <property type="match status" value="3"/>
</dbReference>
<reference evidence="3" key="1">
    <citation type="submission" date="2020-10" db="EMBL/GenBank/DDBJ databases">
        <authorList>
            <person name="Castelo-Branco R."/>
            <person name="Eusebio N."/>
            <person name="Adriana R."/>
            <person name="Vieira A."/>
            <person name="Brugerolle De Fraissinette N."/>
            <person name="Rezende De Castro R."/>
            <person name="Schneider M.P."/>
            <person name="Vasconcelos V."/>
            <person name="Leao P.N."/>
        </authorList>
    </citation>
    <scope>NUCLEOTIDE SEQUENCE</scope>
    <source>
        <strain evidence="3">LEGE 11467</strain>
    </source>
</reference>
<sequence>MREPSAQTKEYYAVWVERFARFGYAAKCFVYVLVGLLAAQAAFTASNPEGSEDALAAVAKQPFGKIVLALVAIGLFGYVLWRFVQAIQDPEHEQSGAKNILRRIAYGMSGFIYTGLMLSVLRSIAGTEKNSEGSSTQSWTATLLSQPFGRWLVGTVGAITIGVGCYYFYRAFRAKFRQKLKLHQMSASTEKWVTLVSRIGITARGFVFLLVGGFLIQAARAYDASKAESSEGALKSLENQPFGPWLLAILALGLIAYGVHMGVLARYRQIEVR</sequence>
<feature type="domain" description="DUF1206" evidence="2">
    <location>
        <begin position="105"/>
        <end position="173"/>
    </location>
</feature>
<evidence type="ECO:0000256" key="1">
    <source>
        <dbReference type="SAM" id="Phobius"/>
    </source>
</evidence>
<keyword evidence="1" id="KW-0472">Membrane</keyword>
<feature type="domain" description="DUF1206" evidence="2">
    <location>
        <begin position="22"/>
        <end position="87"/>
    </location>
</feature>
<dbReference type="EMBL" id="JADEXN010000053">
    <property type="protein sequence ID" value="MBE9040069.1"/>
    <property type="molecule type" value="Genomic_DNA"/>
</dbReference>
<evidence type="ECO:0000313" key="4">
    <source>
        <dbReference type="Proteomes" id="UP000621799"/>
    </source>
</evidence>
<feature type="transmembrane region" description="Helical" evidence="1">
    <location>
        <begin position="148"/>
        <end position="169"/>
    </location>
</feature>
<feature type="transmembrane region" description="Helical" evidence="1">
    <location>
        <begin position="66"/>
        <end position="84"/>
    </location>
</feature>
<proteinExistence type="predicted"/>
<feature type="domain" description="DUF1206" evidence="2">
    <location>
        <begin position="199"/>
        <end position="268"/>
    </location>
</feature>
<dbReference type="Proteomes" id="UP000621799">
    <property type="component" value="Unassembled WGS sequence"/>
</dbReference>
<feature type="transmembrane region" description="Helical" evidence="1">
    <location>
        <begin position="104"/>
        <end position="125"/>
    </location>
</feature>
<dbReference type="InterPro" id="IPR009597">
    <property type="entry name" value="DUF1206"/>
</dbReference>
<accession>A0A928VTH8</accession>
<feature type="transmembrane region" description="Helical" evidence="1">
    <location>
        <begin position="28"/>
        <end position="46"/>
    </location>
</feature>
<keyword evidence="4" id="KW-1185">Reference proteome</keyword>
<keyword evidence="1" id="KW-0812">Transmembrane</keyword>
<organism evidence="3 4">
    <name type="scientific">Zarconia navalis LEGE 11467</name>
    <dbReference type="NCBI Taxonomy" id="1828826"/>
    <lineage>
        <taxon>Bacteria</taxon>
        <taxon>Bacillati</taxon>
        <taxon>Cyanobacteriota</taxon>
        <taxon>Cyanophyceae</taxon>
        <taxon>Oscillatoriophycideae</taxon>
        <taxon>Oscillatoriales</taxon>
        <taxon>Oscillatoriales incertae sedis</taxon>
        <taxon>Zarconia</taxon>
        <taxon>Zarconia navalis</taxon>
    </lineage>
</organism>
<dbReference type="AlphaFoldDB" id="A0A928VTH8"/>
<name>A0A928VTH8_9CYAN</name>
<gene>
    <name evidence="3" type="ORF">IQ235_04590</name>
</gene>